<dbReference type="Proteomes" id="UP000218824">
    <property type="component" value="Chromosome"/>
</dbReference>
<evidence type="ECO:0000256" key="1">
    <source>
        <dbReference type="ARBA" id="ARBA00001954"/>
    </source>
</evidence>
<dbReference type="RefSeq" id="WP_096380148.1">
    <property type="nucleotide sequence ID" value="NZ_AP014940.1"/>
</dbReference>
<evidence type="ECO:0000256" key="3">
    <source>
        <dbReference type="ARBA" id="ARBA00023194"/>
    </source>
</evidence>
<name>A0AAU9AUQ1_LYSEN</name>
<evidence type="ECO:0000259" key="4">
    <source>
        <dbReference type="Pfam" id="PF02668"/>
    </source>
</evidence>
<evidence type="ECO:0000313" key="6">
    <source>
        <dbReference type="Proteomes" id="UP000218824"/>
    </source>
</evidence>
<accession>A0AAU9AUQ1</accession>
<dbReference type="KEGG" id="lem:LEN_4031"/>
<reference evidence="5 6" key="1">
    <citation type="journal article" date="2017" name="DNA Res.">
        <title>Complete genome sequence and expression profile of the commercial lytic enzyme producer Lysobacter enzymogenes M497-1.</title>
        <authorList>
            <person name="Takami H."/>
            <person name="Toyoda A."/>
            <person name="Uchiyama I."/>
            <person name="Itoh T."/>
            <person name="Takaki Y."/>
            <person name="Arai W."/>
            <person name="Nishi S."/>
            <person name="Kawai M."/>
            <person name="Shinya K."/>
            <person name="Ikeda H."/>
        </authorList>
    </citation>
    <scope>NUCLEOTIDE SEQUENCE [LARGE SCALE GENOMIC DNA]</scope>
    <source>
        <strain evidence="5 6">M497-1</strain>
    </source>
</reference>
<organism evidence="5 6">
    <name type="scientific">Lysobacter enzymogenes</name>
    <dbReference type="NCBI Taxonomy" id="69"/>
    <lineage>
        <taxon>Bacteria</taxon>
        <taxon>Pseudomonadati</taxon>
        <taxon>Pseudomonadota</taxon>
        <taxon>Gammaproteobacteria</taxon>
        <taxon>Lysobacterales</taxon>
        <taxon>Lysobacteraceae</taxon>
        <taxon>Lysobacter</taxon>
    </lineage>
</organism>
<proteinExistence type="predicted"/>
<dbReference type="GO" id="GO:0016706">
    <property type="term" value="F:2-oxoglutarate-dependent dioxygenase activity"/>
    <property type="evidence" value="ECO:0007669"/>
    <property type="project" value="UniProtKB-ARBA"/>
</dbReference>
<sequence length="341" mass="38007">MSVLSESPVLSTDIEPQFAPGKPVIVHAPALPDMDAARDWLDGRREALLALLREQGNFLLRGLPVSSAEDFAVVRDALIAHRAQYKEKATPRRGYGNDIYSSTEIPPMHVIRQHNENSYTLDFPGMLAFCCLQAPDSGGATPIADVRKVLSAVPPELAQRFRRHGWLLLRNYNSQVSLPWTTSFATTERAEVEAYCERHLISATWNDDDSLTTRQYRPAVVAHPVTGEEVWFNHVAFWNSFSLDEELREVLVENYGPTGLPFETFLGDGSALSADDVAALNQAYDRYTCRESWQRGDVMVVDNILCSHGREAYTGQRRVVVAMGEPVSILDCPHSPPPRAA</sequence>
<dbReference type="PANTHER" id="PTHR10696:SF56">
    <property type="entry name" value="TAUD_TFDA-LIKE DOMAIN-CONTAINING PROTEIN"/>
    <property type="match status" value="1"/>
</dbReference>
<dbReference type="EMBL" id="AP014940">
    <property type="protein sequence ID" value="BAV99518.1"/>
    <property type="molecule type" value="Genomic_DNA"/>
</dbReference>
<dbReference type="Gene3D" id="3.60.130.10">
    <property type="entry name" value="Clavaminate synthase-like"/>
    <property type="match status" value="1"/>
</dbReference>
<protein>
    <recommendedName>
        <fullName evidence="4">TauD/TfdA-like domain-containing protein</fullName>
    </recommendedName>
</protein>
<dbReference type="GeneID" id="83065820"/>
<dbReference type="PANTHER" id="PTHR10696">
    <property type="entry name" value="GAMMA-BUTYROBETAINE HYDROXYLASE-RELATED"/>
    <property type="match status" value="1"/>
</dbReference>
<dbReference type="Pfam" id="PF02668">
    <property type="entry name" value="TauD"/>
    <property type="match status" value="1"/>
</dbReference>
<dbReference type="InterPro" id="IPR050411">
    <property type="entry name" value="AlphaKG_dependent_hydroxylases"/>
</dbReference>
<dbReference type="SUPFAM" id="SSF51197">
    <property type="entry name" value="Clavaminate synthase-like"/>
    <property type="match status" value="1"/>
</dbReference>
<keyword evidence="3" id="KW-0045">Antibiotic biosynthesis</keyword>
<evidence type="ECO:0000313" key="5">
    <source>
        <dbReference type="EMBL" id="BAV99518.1"/>
    </source>
</evidence>
<dbReference type="AlphaFoldDB" id="A0AAU9AUQ1"/>
<dbReference type="GO" id="GO:0017000">
    <property type="term" value="P:antibiotic biosynthetic process"/>
    <property type="evidence" value="ECO:0007669"/>
    <property type="project" value="UniProtKB-KW"/>
</dbReference>
<comment type="cofactor">
    <cofactor evidence="1">
        <name>Fe(2+)</name>
        <dbReference type="ChEBI" id="CHEBI:29033"/>
    </cofactor>
</comment>
<gene>
    <name evidence="5" type="ORF">LEN_4031</name>
</gene>
<dbReference type="InterPro" id="IPR042098">
    <property type="entry name" value="TauD-like_sf"/>
</dbReference>
<evidence type="ECO:0000256" key="2">
    <source>
        <dbReference type="ARBA" id="ARBA00023002"/>
    </source>
</evidence>
<feature type="domain" description="TauD/TfdA-like" evidence="4">
    <location>
        <begin position="38"/>
        <end position="321"/>
    </location>
</feature>
<keyword evidence="2" id="KW-0560">Oxidoreductase</keyword>
<dbReference type="InterPro" id="IPR003819">
    <property type="entry name" value="TauD/TfdA-like"/>
</dbReference>